<name>A0A0F8WJC3_9ZZZZ</name>
<dbReference type="EMBL" id="LAZR01064831">
    <property type="protein sequence ID" value="KKK56753.1"/>
    <property type="molecule type" value="Genomic_DNA"/>
</dbReference>
<comment type="caution">
    <text evidence="1">The sequence shown here is derived from an EMBL/GenBank/DDBJ whole genome shotgun (WGS) entry which is preliminary data.</text>
</comment>
<reference evidence="1" key="1">
    <citation type="journal article" date="2015" name="Nature">
        <title>Complex archaea that bridge the gap between prokaryotes and eukaryotes.</title>
        <authorList>
            <person name="Spang A."/>
            <person name="Saw J.H."/>
            <person name="Jorgensen S.L."/>
            <person name="Zaremba-Niedzwiedzka K."/>
            <person name="Martijn J."/>
            <person name="Lind A.E."/>
            <person name="van Eijk R."/>
            <person name="Schleper C."/>
            <person name="Guy L."/>
            <person name="Ettema T.J."/>
        </authorList>
    </citation>
    <scope>NUCLEOTIDE SEQUENCE</scope>
</reference>
<organism evidence="1">
    <name type="scientific">marine sediment metagenome</name>
    <dbReference type="NCBI Taxonomy" id="412755"/>
    <lineage>
        <taxon>unclassified sequences</taxon>
        <taxon>metagenomes</taxon>
        <taxon>ecological metagenomes</taxon>
    </lineage>
</organism>
<evidence type="ECO:0000313" key="1">
    <source>
        <dbReference type="EMBL" id="KKK56753.1"/>
    </source>
</evidence>
<protein>
    <submittedName>
        <fullName evidence="1">Uncharacterized protein</fullName>
    </submittedName>
</protein>
<feature type="non-terminal residue" evidence="1">
    <location>
        <position position="82"/>
    </location>
</feature>
<sequence>MNLIPQIGTRIRSKIPFRSVPQGTEGVVDEHYVLLNRPGFMVAWDLPDRPLPVGYSRHDGKLPMQTNILRDGFEQDELQYLE</sequence>
<accession>A0A0F8WJC3</accession>
<proteinExistence type="predicted"/>
<gene>
    <name evidence="1" type="ORF">LCGC14_3061340</name>
</gene>
<dbReference type="AlphaFoldDB" id="A0A0F8WJC3"/>